<dbReference type="SUPFAM" id="SSF48173">
    <property type="entry name" value="Cryptochrome/photolyase FAD-binding domain"/>
    <property type="match status" value="1"/>
</dbReference>
<dbReference type="PATRIC" id="fig|1229493.5.peg.3175"/>
<evidence type="ECO:0000256" key="1">
    <source>
        <dbReference type="ARBA" id="ARBA00005862"/>
    </source>
</evidence>
<evidence type="ECO:0000313" key="9">
    <source>
        <dbReference type="EMBL" id="KIF51539.1"/>
    </source>
</evidence>
<dbReference type="PANTHER" id="PTHR11455">
    <property type="entry name" value="CRYPTOCHROME"/>
    <property type="match status" value="1"/>
</dbReference>
<comment type="function">
    <text evidence="7">May have a photoreceptor function.</text>
</comment>
<dbReference type="NCBIfam" id="TIGR02765">
    <property type="entry name" value="crypto_DASH"/>
    <property type="match status" value="1"/>
</dbReference>
<dbReference type="EMBL" id="JPRD01000035">
    <property type="protein sequence ID" value="KIF51539.1"/>
    <property type="molecule type" value="Genomic_DNA"/>
</dbReference>
<dbReference type="InterPro" id="IPR002081">
    <property type="entry name" value="Cryptochrome/DNA_photolyase_1"/>
</dbReference>
<accession>A0A0C1Z5W0</accession>
<dbReference type="PRINTS" id="PR00147">
    <property type="entry name" value="DNAPHOTLYASE"/>
</dbReference>
<dbReference type="Gene3D" id="1.10.579.10">
    <property type="entry name" value="DNA Cyclobutane Dipyrimidine Photolyase, subunit A, domain 3"/>
    <property type="match status" value="1"/>
</dbReference>
<dbReference type="PROSITE" id="PS51645">
    <property type="entry name" value="PHR_CRY_ALPHA_BETA"/>
    <property type="match status" value="1"/>
</dbReference>
<evidence type="ECO:0000256" key="2">
    <source>
        <dbReference type="ARBA" id="ARBA00017881"/>
    </source>
</evidence>
<dbReference type="Gene3D" id="3.40.50.620">
    <property type="entry name" value="HUPs"/>
    <property type="match status" value="1"/>
</dbReference>
<dbReference type="GO" id="GO:0000719">
    <property type="term" value="P:photoreactive repair"/>
    <property type="evidence" value="ECO:0007669"/>
    <property type="project" value="TreeGrafter"/>
</dbReference>
<sequence length="458" mass="52489">MNKTIGLYWFTNDLRLHDNPLLLRASAEVDLLICIYSYPKVSSYLKQYAQEPEFGFAKQQFLDESLHCLNLSLNALNQRLQVVDLHPYQAIKHAADKLGVTHLYVDTVAGSDEQDVVDKIQAEAPHLVVIQSEVRSLFSVEDLPFELEALPDTFTKFRKKVEKLVLTEPVEAVTTLPPLPDGLALPTLSLTRDVQPSLFTGGERAGLEHCRQYFASKLASEYKQTRNGLDGMDYSTKFSPWLAHGCLSPKTIYALLKRYEAANGANDSTYWIYFELLWREYFYWYARRYKRQLFRFGGIQNQAPLTSFYAHRFQQWKKGETPFPIVNACMHQLNETGYMSNRGRQLVASCLVHELGLDWRYGAAYFESQLVDYDVASNWGNWQYLAGVGADPRGSRQFNLEKQTEMYDPHMEFIDSWQGRCVGAHLDSVDMVDWPIVMGSSDKASSPEKPSCNLKPYD</sequence>
<dbReference type="InterPro" id="IPR036155">
    <property type="entry name" value="Crypto/Photolyase_N_sf"/>
</dbReference>
<evidence type="ECO:0000256" key="7">
    <source>
        <dbReference type="RuleBase" id="RU367151"/>
    </source>
</evidence>
<dbReference type="SUPFAM" id="SSF52425">
    <property type="entry name" value="Cryptochrome/photolyase, N-terminal domain"/>
    <property type="match status" value="1"/>
</dbReference>
<evidence type="ECO:0000256" key="4">
    <source>
        <dbReference type="ARBA" id="ARBA00022827"/>
    </source>
</evidence>
<comment type="cofactor">
    <cofactor evidence="7">
        <name>(6R)-5,10-methylene-5,6,7,8-tetrahydrofolate</name>
        <dbReference type="ChEBI" id="CHEBI:15636"/>
    </cofactor>
    <text evidence="7">Binds 1 5,10-methenyltetrahydrofolate (MTHF) per subunit.</text>
</comment>
<comment type="cofactor">
    <cofactor evidence="6 7">
        <name>FAD</name>
        <dbReference type="ChEBI" id="CHEBI:57692"/>
    </cofactor>
    <text evidence="6 7">Binds 1 FAD per subunit.</text>
</comment>
<dbReference type="GO" id="GO:0071949">
    <property type="term" value="F:FAD binding"/>
    <property type="evidence" value="ECO:0007669"/>
    <property type="project" value="TreeGrafter"/>
</dbReference>
<protein>
    <recommendedName>
        <fullName evidence="2 7">Cryptochrome DASH</fullName>
    </recommendedName>
</protein>
<name>A0A0C1Z5W0_9VIBR</name>
<dbReference type="Proteomes" id="UP000031586">
    <property type="component" value="Unassembled WGS sequence"/>
</dbReference>
<dbReference type="InterPro" id="IPR014729">
    <property type="entry name" value="Rossmann-like_a/b/a_fold"/>
</dbReference>
<feature type="binding site" evidence="6">
    <location>
        <begin position="275"/>
        <end position="283"/>
    </location>
    <ligand>
        <name>FAD</name>
        <dbReference type="ChEBI" id="CHEBI:57692"/>
    </ligand>
</feature>
<comment type="similarity">
    <text evidence="1 7">Belongs to the DNA photolyase class-1 family.</text>
</comment>
<dbReference type="InterPro" id="IPR014133">
    <property type="entry name" value="Cry_DASH"/>
</dbReference>
<dbReference type="InterPro" id="IPR006050">
    <property type="entry name" value="DNA_photolyase_N"/>
</dbReference>
<feature type="binding site" evidence="6">
    <location>
        <begin position="372"/>
        <end position="374"/>
    </location>
    <ligand>
        <name>FAD</name>
        <dbReference type="ChEBI" id="CHEBI:57692"/>
    </ligand>
</feature>
<dbReference type="Pfam" id="PF00875">
    <property type="entry name" value="DNA_photolyase"/>
    <property type="match status" value="1"/>
</dbReference>
<feature type="binding site" evidence="6">
    <location>
        <position position="222"/>
    </location>
    <ligand>
        <name>FAD</name>
        <dbReference type="ChEBI" id="CHEBI:57692"/>
    </ligand>
</feature>
<gene>
    <name evidence="9" type="ORF">H735_19245</name>
</gene>
<dbReference type="RefSeq" id="WP_020196200.1">
    <property type="nucleotide sequence ID" value="NZ_BAOH01000045.1"/>
</dbReference>
<comment type="caution">
    <text evidence="9">The sequence shown here is derived from an EMBL/GenBank/DDBJ whole genome shotgun (WGS) entry which is preliminary data.</text>
</comment>
<evidence type="ECO:0000313" key="10">
    <source>
        <dbReference type="Proteomes" id="UP000031586"/>
    </source>
</evidence>
<proteinExistence type="inferred from homology"/>
<keyword evidence="5 7" id="KW-0157">Chromophore</keyword>
<evidence type="ECO:0000256" key="5">
    <source>
        <dbReference type="ARBA" id="ARBA00022991"/>
    </source>
</evidence>
<dbReference type="InterPro" id="IPR005101">
    <property type="entry name" value="Cryptochr/Photolyase_FAD-bd"/>
</dbReference>
<dbReference type="InterPro" id="IPR036134">
    <property type="entry name" value="Crypto/Photolyase_FAD-like_sf"/>
</dbReference>
<evidence type="ECO:0000256" key="3">
    <source>
        <dbReference type="ARBA" id="ARBA00022630"/>
    </source>
</evidence>
<dbReference type="GO" id="GO:0003677">
    <property type="term" value="F:DNA binding"/>
    <property type="evidence" value="ECO:0007669"/>
    <property type="project" value="TreeGrafter"/>
</dbReference>
<organism evidence="9 10">
    <name type="scientific">Vibrio owensii CAIM 1854 = LMG 25443</name>
    <dbReference type="NCBI Taxonomy" id="1229493"/>
    <lineage>
        <taxon>Bacteria</taxon>
        <taxon>Pseudomonadati</taxon>
        <taxon>Pseudomonadota</taxon>
        <taxon>Gammaproteobacteria</taxon>
        <taxon>Vibrionales</taxon>
        <taxon>Vibrionaceae</taxon>
        <taxon>Vibrio</taxon>
    </lineage>
</organism>
<dbReference type="Pfam" id="PF03441">
    <property type="entry name" value="FAD_binding_7"/>
    <property type="match status" value="1"/>
</dbReference>
<keyword evidence="4 6" id="KW-0274">FAD</keyword>
<dbReference type="AlphaFoldDB" id="A0A0C1Z5W0"/>
<dbReference type="Gene3D" id="1.25.40.80">
    <property type="match status" value="1"/>
</dbReference>
<evidence type="ECO:0000256" key="6">
    <source>
        <dbReference type="PIRSR" id="PIRSR602081-1"/>
    </source>
</evidence>
<reference evidence="9 10" key="1">
    <citation type="submission" date="2014-07" db="EMBL/GenBank/DDBJ databases">
        <title>Unique and conserved regions in Vibrio harveyi and related species in comparison with the shrimp pathogen Vibrio harveyi CAIM 1792.</title>
        <authorList>
            <person name="Espinoza-Valles I."/>
            <person name="Vora G."/>
            <person name="Leekitcharoenphon P."/>
            <person name="Ussery D."/>
            <person name="Hoj L."/>
            <person name="Gomez-Gil B."/>
        </authorList>
    </citation>
    <scope>NUCLEOTIDE SEQUENCE [LARGE SCALE GENOMIC DNA]</scope>
    <source>
        <strain evidence="10">CAIM 1854 / LMG 25443</strain>
    </source>
</reference>
<dbReference type="GO" id="GO:0003913">
    <property type="term" value="F:DNA photolyase activity"/>
    <property type="evidence" value="ECO:0007669"/>
    <property type="project" value="InterPro"/>
</dbReference>
<feature type="binding site" evidence="6">
    <location>
        <begin position="235"/>
        <end position="239"/>
    </location>
    <ligand>
        <name>FAD</name>
        <dbReference type="ChEBI" id="CHEBI:57692"/>
    </ligand>
</feature>
<keyword evidence="3 6" id="KW-0285">Flavoprotein</keyword>
<evidence type="ECO:0000259" key="8">
    <source>
        <dbReference type="PROSITE" id="PS51645"/>
    </source>
</evidence>
<dbReference type="PANTHER" id="PTHR11455:SF22">
    <property type="entry name" value="CRYPTOCHROME DASH"/>
    <property type="match status" value="1"/>
</dbReference>
<feature type="domain" description="Photolyase/cryptochrome alpha/beta" evidence="8">
    <location>
        <begin position="4"/>
        <end position="137"/>
    </location>
</feature>